<evidence type="ECO:0000313" key="9">
    <source>
        <dbReference type="EMBL" id="MDI6448397.1"/>
    </source>
</evidence>
<evidence type="ECO:0000313" key="10">
    <source>
        <dbReference type="Proteomes" id="UP001431776"/>
    </source>
</evidence>
<evidence type="ECO:0000256" key="2">
    <source>
        <dbReference type="ARBA" id="ARBA00005236"/>
    </source>
</evidence>
<dbReference type="GO" id="GO:0044874">
    <property type="term" value="P:lipoprotein localization to outer membrane"/>
    <property type="evidence" value="ECO:0007669"/>
    <property type="project" value="TreeGrafter"/>
</dbReference>
<evidence type="ECO:0000256" key="6">
    <source>
        <dbReference type="ARBA" id="ARBA00023136"/>
    </source>
</evidence>
<dbReference type="InterPro" id="IPR051447">
    <property type="entry name" value="Lipoprotein-release_system"/>
</dbReference>
<evidence type="ECO:0000256" key="7">
    <source>
        <dbReference type="SAM" id="Phobius"/>
    </source>
</evidence>
<feature type="transmembrane region" description="Helical" evidence="7">
    <location>
        <begin position="411"/>
        <end position="430"/>
    </location>
</feature>
<dbReference type="InterPro" id="IPR003838">
    <property type="entry name" value="ABC3_permease_C"/>
</dbReference>
<dbReference type="EMBL" id="JASCXX010000004">
    <property type="protein sequence ID" value="MDI6448397.1"/>
    <property type="molecule type" value="Genomic_DNA"/>
</dbReference>
<gene>
    <name evidence="9" type="ORF">QJ522_05025</name>
</gene>
<feature type="transmembrane region" description="Helical" evidence="7">
    <location>
        <begin position="346"/>
        <end position="373"/>
    </location>
</feature>
<keyword evidence="10" id="KW-1185">Reference proteome</keyword>
<keyword evidence="5 7" id="KW-1133">Transmembrane helix</keyword>
<accession>A0AAW6TT11</accession>
<sequence length="447" mass="49623">MYKLKLIVRYLLKQRITHFAVLTVALCVFIVVVVMTVMSGLVGQFKQKNHDFVGDCVVGTKSLVGFPYYEELMADLERLDGIEAVSPVVKNYALLRPQYDREQYVELLGLDPVRHSRVTNFAQTLGYHADDPAKAFVPVYEPNALGCVLGIDLVLWRDARSQYTHDASPRRAAFSLTCFPLNARGAPAMAGTTIVSNQQFYYSDNSHSGIARVDGSTVYIPLEQAQSLCMAGQHKRVSAVHIKFRPGVDLRAGVEQVRGLWGQFKQKRVDAPDGRLLETVTVESWKEYRRAFIAPMEKEETLMSVMFGFVGVTAVFIVFVVFYMIVSHKTKDIGVLKSVGASSASVMGLFSGFAFVVGLLGSVAGIAGGWLFLARINRIEEWLYQRFGFQLWDRTIYAIGEIPHDVQMHTLAVIALFAIVACLIGALVPACNAARLRPVETLHGGRM</sequence>
<dbReference type="RefSeq" id="WP_349243802.1">
    <property type="nucleotide sequence ID" value="NZ_JASCXX010000004.1"/>
</dbReference>
<evidence type="ECO:0000256" key="5">
    <source>
        <dbReference type="ARBA" id="ARBA00022989"/>
    </source>
</evidence>
<dbReference type="Proteomes" id="UP001431776">
    <property type="component" value="Unassembled WGS sequence"/>
</dbReference>
<keyword evidence="6 7" id="KW-0472">Membrane</keyword>
<dbReference type="PANTHER" id="PTHR30489:SF0">
    <property type="entry name" value="LIPOPROTEIN-RELEASING SYSTEM TRANSMEMBRANE PROTEIN LOLE"/>
    <property type="match status" value="1"/>
</dbReference>
<protein>
    <submittedName>
        <fullName evidence="9">FtsX-like permease family protein</fullName>
    </submittedName>
</protein>
<feature type="transmembrane region" description="Helical" evidence="7">
    <location>
        <begin position="20"/>
        <end position="42"/>
    </location>
</feature>
<proteinExistence type="inferred from homology"/>
<evidence type="ECO:0000256" key="4">
    <source>
        <dbReference type="ARBA" id="ARBA00022692"/>
    </source>
</evidence>
<organism evidence="9 10">
    <name type="scientific">Anaerobaca lacustris</name>
    <dbReference type="NCBI Taxonomy" id="3044600"/>
    <lineage>
        <taxon>Bacteria</taxon>
        <taxon>Pseudomonadati</taxon>
        <taxon>Planctomycetota</taxon>
        <taxon>Phycisphaerae</taxon>
        <taxon>Sedimentisphaerales</taxon>
        <taxon>Anaerobacaceae</taxon>
        <taxon>Anaerobaca</taxon>
    </lineage>
</organism>
<feature type="transmembrane region" description="Helical" evidence="7">
    <location>
        <begin position="305"/>
        <end position="326"/>
    </location>
</feature>
<comment type="subcellular location">
    <subcellularLocation>
        <location evidence="1">Cell membrane</location>
        <topology evidence="1">Multi-pass membrane protein</topology>
    </subcellularLocation>
</comment>
<evidence type="ECO:0000259" key="8">
    <source>
        <dbReference type="Pfam" id="PF02687"/>
    </source>
</evidence>
<dbReference type="GO" id="GO:0098797">
    <property type="term" value="C:plasma membrane protein complex"/>
    <property type="evidence" value="ECO:0007669"/>
    <property type="project" value="TreeGrafter"/>
</dbReference>
<comment type="caution">
    <text evidence="9">The sequence shown here is derived from an EMBL/GenBank/DDBJ whole genome shotgun (WGS) entry which is preliminary data.</text>
</comment>
<name>A0AAW6TT11_9BACT</name>
<keyword evidence="4 7" id="KW-0812">Transmembrane</keyword>
<evidence type="ECO:0000256" key="3">
    <source>
        <dbReference type="ARBA" id="ARBA00022475"/>
    </source>
</evidence>
<reference evidence="9" key="1">
    <citation type="submission" date="2023-05" db="EMBL/GenBank/DDBJ databases">
        <title>Anaerotaeda fermentans gen. nov., sp. nov., a novel anaerobic planctomycete of the new family within the order Sedimentisphaerales isolated from Taman Peninsula, Russia.</title>
        <authorList>
            <person name="Khomyakova M.A."/>
            <person name="Merkel A.Y."/>
            <person name="Slobodkin A.I."/>
        </authorList>
    </citation>
    <scope>NUCLEOTIDE SEQUENCE</scope>
    <source>
        <strain evidence="9">M17dextr</strain>
    </source>
</reference>
<evidence type="ECO:0000256" key="1">
    <source>
        <dbReference type="ARBA" id="ARBA00004651"/>
    </source>
</evidence>
<dbReference type="AlphaFoldDB" id="A0AAW6TT11"/>
<dbReference type="PANTHER" id="PTHR30489">
    <property type="entry name" value="LIPOPROTEIN-RELEASING SYSTEM TRANSMEMBRANE PROTEIN LOLE"/>
    <property type="match status" value="1"/>
</dbReference>
<comment type="similarity">
    <text evidence="2">Belongs to the ABC-4 integral membrane protein family. LolC/E subfamily.</text>
</comment>
<feature type="domain" description="ABC3 transporter permease C-terminal" evidence="8">
    <location>
        <begin position="305"/>
        <end position="436"/>
    </location>
</feature>
<keyword evidence="3" id="KW-1003">Cell membrane</keyword>
<dbReference type="Pfam" id="PF02687">
    <property type="entry name" value="FtsX"/>
    <property type="match status" value="1"/>
</dbReference>